<organism evidence="3 4">
    <name type="scientific">Orchesella dallaii</name>
    <dbReference type="NCBI Taxonomy" id="48710"/>
    <lineage>
        <taxon>Eukaryota</taxon>
        <taxon>Metazoa</taxon>
        <taxon>Ecdysozoa</taxon>
        <taxon>Arthropoda</taxon>
        <taxon>Hexapoda</taxon>
        <taxon>Collembola</taxon>
        <taxon>Entomobryomorpha</taxon>
        <taxon>Entomobryoidea</taxon>
        <taxon>Orchesellidae</taxon>
        <taxon>Orchesellinae</taxon>
        <taxon>Orchesella</taxon>
    </lineage>
</organism>
<evidence type="ECO:0000256" key="1">
    <source>
        <dbReference type="ARBA" id="ARBA00023180"/>
    </source>
</evidence>
<evidence type="ECO:0000313" key="3">
    <source>
        <dbReference type="EMBL" id="CAL8125463.1"/>
    </source>
</evidence>
<dbReference type="EMBL" id="CAXLJM020000069">
    <property type="protein sequence ID" value="CAL8125463.1"/>
    <property type="molecule type" value="Genomic_DNA"/>
</dbReference>
<feature type="domain" description="Carboxylesterase type B" evidence="2">
    <location>
        <begin position="38"/>
        <end position="555"/>
    </location>
</feature>
<evidence type="ECO:0000259" key="2">
    <source>
        <dbReference type="Pfam" id="PF00135"/>
    </source>
</evidence>
<accession>A0ABP1RBT8</accession>
<sequence length="604" mass="68377">MSQCRFGVKMAKKTFAPVILLVFCFVVNAVSETLAFDVKTQNGPIQGILKEARGGAKYVEFLGLRYANPVVRFQPAEPLKERWTNPKLANTLGNICPQTNYGDEDCLFLNVYVPEKYMKSQSELSKLPVMVWIHGGAFILGDGNGYEPNYFMESEDVILVTLNYRLGVFGFLSTGDEATTANIGLRDQVMALQWVKENIAAFNGDPTNVTIFGESAGAACVHFLLMTPTAEGLFHRAIIQSGTLSFWTYATNPREAALKLAKESCENVIEGSTQIEQSLQIRECLEKADMSQLSLSQMTSWPRWPPANPVPRFLPTANIALTAEHKMKHDSFFASPPQLRLTERENVYPNKVPVIIGLTADEGSTLFAASVYEKEETLQQLNEEWNQVAPKTFMYEGHFPDKDLPEISQKIKKFYFGSDPISLENKQSLADLYSDTWFLLQSLAVADEMSRVGMSVYPYLFSYWGSWSLRNVFSQDQNIDDIYEGQTGHADDVQYLFPHPVIGPPLKPDSEEEEFSKAFVKLWTSFAKQGKPTVNWLGGKTLEWKPIQPQNETPLIFDMLKIDKDLSIIKLDVNARIDFWRTLLQDYSQEKEKFDEKNLPKIEL</sequence>
<protein>
    <recommendedName>
        <fullName evidence="2">Carboxylesterase type B domain-containing protein</fullName>
    </recommendedName>
</protein>
<dbReference type="InterPro" id="IPR029058">
    <property type="entry name" value="AB_hydrolase_fold"/>
</dbReference>
<dbReference type="Gene3D" id="3.40.50.1820">
    <property type="entry name" value="alpha/beta hydrolase"/>
    <property type="match status" value="1"/>
</dbReference>
<gene>
    <name evidence="3" type="ORF">ODALV1_LOCUS20978</name>
</gene>
<dbReference type="InterPro" id="IPR050309">
    <property type="entry name" value="Type-B_Carboxylest/Lipase"/>
</dbReference>
<dbReference type="PROSITE" id="PS00941">
    <property type="entry name" value="CARBOXYLESTERASE_B_2"/>
    <property type="match status" value="1"/>
</dbReference>
<dbReference type="Proteomes" id="UP001642540">
    <property type="component" value="Unassembled WGS sequence"/>
</dbReference>
<comment type="caution">
    <text evidence="3">The sequence shown here is derived from an EMBL/GenBank/DDBJ whole genome shotgun (WGS) entry which is preliminary data.</text>
</comment>
<keyword evidence="4" id="KW-1185">Reference proteome</keyword>
<dbReference type="InterPro" id="IPR002018">
    <property type="entry name" value="CarbesteraseB"/>
</dbReference>
<evidence type="ECO:0000313" key="4">
    <source>
        <dbReference type="Proteomes" id="UP001642540"/>
    </source>
</evidence>
<reference evidence="3 4" key="1">
    <citation type="submission" date="2024-08" db="EMBL/GenBank/DDBJ databases">
        <authorList>
            <person name="Cucini C."/>
            <person name="Frati F."/>
        </authorList>
    </citation>
    <scope>NUCLEOTIDE SEQUENCE [LARGE SCALE GENOMIC DNA]</scope>
</reference>
<dbReference type="Pfam" id="PF00135">
    <property type="entry name" value="COesterase"/>
    <property type="match status" value="1"/>
</dbReference>
<name>A0ABP1RBT8_9HEXA</name>
<proteinExistence type="predicted"/>
<keyword evidence="1" id="KW-0325">Glycoprotein</keyword>
<dbReference type="PANTHER" id="PTHR11559">
    <property type="entry name" value="CARBOXYLESTERASE"/>
    <property type="match status" value="1"/>
</dbReference>
<dbReference type="SUPFAM" id="SSF53474">
    <property type="entry name" value="alpha/beta-Hydrolases"/>
    <property type="match status" value="1"/>
</dbReference>
<dbReference type="InterPro" id="IPR019819">
    <property type="entry name" value="Carboxylesterase_B_CS"/>
</dbReference>